<organism evidence="6 7">
    <name type="scientific">Plasmodiophora brassicae</name>
    <name type="common">Clubroot disease agent</name>
    <dbReference type="NCBI Taxonomy" id="37360"/>
    <lineage>
        <taxon>Eukaryota</taxon>
        <taxon>Sar</taxon>
        <taxon>Rhizaria</taxon>
        <taxon>Endomyxa</taxon>
        <taxon>Phytomyxea</taxon>
        <taxon>Plasmodiophorida</taxon>
        <taxon>Plasmodiophoridae</taxon>
        <taxon>Plasmodiophora</taxon>
    </lineage>
</organism>
<evidence type="ECO:0000256" key="5">
    <source>
        <dbReference type="RuleBase" id="RU004301"/>
    </source>
</evidence>
<dbReference type="STRING" id="37360.A0A0G4IHY4"/>
<dbReference type="InterPro" id="IPR006789">
    <property type="entry name" value="ARPC5"/>
</dbReference>
<dbReference type="AlphaFoldDB" id="A0A0G4IHY4"/>
<keyword evidence="3" id="KW-0963">Cytoplasm</keyword>
<evidence type="ECO:0000313" key="6">
    <source>
        <dbReference type="EMBL" id="CEO94794.1"/>
    </source>
</evidence>
<evidence type="ECO:0000313" key="7">
    <source>
        <dbReference type="Proteomes" id="UP000039324"/>
    </source>
</evidence>
<comment type="similarity">
    <text evidence="2 5">Belongs to the ARPC5 family.</text>
</comment>
<evidence type="ECO:0000256" key="2">
    <source>
        <dbReference type="ARBA" id="ARBA00006084"/>
    </source>
</evidence>
<dbReference type="OrthoDB" id="429520at2759"/>
<dbReference type="Gene3D" id="1.25.40.190">
    <property type="entry name" value="Actin-related protein 2/3 complex subunit 5"/>
    <property type="match status" value="1"/>
</dbReference>
<dbReference type="GO" id="GO:0034314">
    <property type="term" value="P:Arp2/3 complex-mediated actin nucleation"/>
    <property type="evidence" value="ECO:0007669"/>
    <property type="project" value="InterPro"/>
</dbReference>
<keyword evidence="7" id="KW-1185">Reference proteome</keyword>
<dbReference type="InterPro" id="IPR036743">
    <property type="entry name" value="ARPC5_sf"/>
</dbReference>
<evidence type="ECO:0000256" key="3">
    <source>
        <dbReference type="ARBA" id="ARBA00022490"/>
    </source>
</evidence>
<dbReference type="GO" id="GO:0005885">
    <property type="term" value="C:Arp2/3 protein complex"/>
    <property type="evidence" value="ECO:0007669"/>
    <property type="project" value="InterPro"/>
</dbReference>
<name>A0A0G4IHY4_PLABS</name>
<proteinExistence type="inferred from homology"/>
<dbReference type="GO" id="GO:0030833">
    <property type="term" value="P:regulation of actin filament polymerization"/>
    <property type="evidence" value="ECO:0007669"/>
    <property type="project" value="InterPro"/>
</dbReference>
<dbReference type="EMBL" id="CDSF01000002">
    <property type="protein sequence ID" value="CEO94794.1"/>
    <property type="molecule type" value="Genomic_DNA"/>
</dbReference>
<comment type="function">
    <text evidence="5">Functions as component of the Arp2/3 complex which is involved in regulation of actin polymerization and together with an activating nucleation-promoting factor (NPF) mediates the formation of branched actin networks. Arp2/3 complex plays a critical role in the control of cell morphogenesis via the modulation of cell polarity development.</text>
</comment>
<evidence type="ECO:0000256" key="1">
    <source>
        <dbReference type="ARBA" id="ARBA00004245"/>
    </source>
</evidence>
<gene>
    <name evidence="6" type="ORF">PBRA_003607</name>
</gene>
<reference evidence="6 7" key="1">
    <citation type="submission" date="2015-02" db="EMBL/GenBank/DDBJ databases">
        <authorList>
            <person name="Chooi Y.-H."/>
        </authorList>
    </citation>
    <scope>NUCLEOTIDE SEQUENCE [LARGE SCALE GENOMIC DNA]</scope>
    <source>
        <strain evidence="6">E3</strain>
    </source>
</reference>
<dbReference type="Proteomes" id="UP000039324">
    <property type="component" value="Unassembled WGS sequence"/>
</dbReference>
<protein>
    <recommendedName>
        <fullName evidence="5">Actin-related protein 2/3 complex subunit 5</fullName>
    </recommendedName>
</protein>
<comment type="subcellular location">
    <subcellularLocation>
        <location evidence="1">Cytoplasm</location>
        <location evidence="1">Cytoskeleton</location>
    </subcellularLocation>
</comment>
<sequence length="138" mass="14967">MADDDNDDQGVVFVSTGGTEGLDHVEAKVADTKELLKANASKALVHALSDPPVNFCQVAKDLARDAVLDCMNAIKDDDIDKQIAELSLEEQDMLLKYIYRGFAIGEGAASWLKWHAKIVERNGIGAIVRVLTQGKKAV</sequence>
<evidence type="ECO:0000256" key="4">
    <source>
        <dbReference type="ARBA" id="ARBA00023212"/>
    </source>
</evidence>
<accession>A0A0G4IHY4</accession>
<keyword evidence="4 5" id="KW-0206">Cytoskeleton</keyword>
<dbReference type="PANTHER" id="PTHR12644">
    <property type="entry name" value="ARP2/3 COMPLEX 16 KD SUBUNIT P16-ARC"/>
    <property type="match status" value="1"/>
</dbReference>
<dbReference type="Pfam" id="PF04699">
    <property type="entry name" value="P16-Arc"/>
    <property type="match status" value="1"/>
</dbReference>
<dbReference type="SUPFAM" id="SSF69103">
    <property type="entry name" value="Arp2/3 complex 16 kDa subunit ARPC5"/>
    <property type="match status" value="1"/>
</dbReference>